<keyword evidence="6" id="KW-0131">Cell cycle</keyword>
<evidence type="ECO:0000256" key="5">
    <source>
        <dbReference type="ARBA" id="ARBA00023136"/>
    </source>
</evidence>
<organism evidence="9 10">
    <name type="scientific">Syntrophus gentianae</name>
    <dbReference type="NCBI Taxonomy" id="43775"/>
    <lineage>
        <taxon>Bacteria</taxon>
        <taxon>Pseudomonadati</taxon>
        <taxon>Thermodesulfobacteriota</taxon>
        <taxon>Syntrophia</taxon>
        <taxon>Syntrophales</taxon>
        <taxon>Syntrophaceae</taxon>
        <taxon>Syntrophus</taxon>
    </lineage>
</organism>
<evidence type="ECO:0000256" key="7">
    <source>
        <dbReference type="SAM" id="Coils"/>
    </source>
</evidence>
<keyword evidence="1" id="KW-1003">Cell membrane</keyword>
<sequence length="88" mass="10383">MKIGRYLTLFVFLMGLLITFGNRGLLDNYMMEKRLSSLKEENQEIMRENNRLKNTVVLLRGDLSYMETVARNELGMVKEGDRVYQFAR</sequence>
<evidence type="ECO:0000256" key="8">
    <source>
        <dbReference type="SAM" id="Phobius"/>
    </source>
</evidence>
<dbReference type="Proteomes" id="UP000198744">
    <property type="component" value="Unassembled WGS sequence"/>
</dbReference>
<evidence type="ECO:0000256" key="1">
    <source>
        <dbReference type="ARBA" id="ARBA00022475"/>
    </source>
</evidence>
<evidence type="ECO:0000313" key="10">
    <source>
        <dbReference type="Proteomes" id="UP000198744"/>
    </source>
</evidence>
<keyword evidence="4 8" id="KW-1133">Transmembrane helix</keyword>
<dbReference type="InterPro" id="IPR007060">
    <property type="entry name" value="FtsL/DivIC"/>
</dbReference>
<evidence type="ECO:0000313" key="9">
    <source>
        <dbReference type="EMBL" id="SEL95506.1"/>
    </source>
</evidence>
<name>A0A1H7UFD9_9BACT</name>
<keyword evidence="7" id="KW-0175">Coiled coil</keyword>
<keyword evidence="2 9" id="KW-0132">Cell division</keyword>
<evidence type="ECO:0000256" key="6">
    <source>
        <dbReference type="ARBA" id="ARBA00023306"/>
    </source>
</evidence>
<accession>A0A1H7UFD9</accession>
<keyword evidence="10" id="KW-1185">Reference proteome</keyword>
<keyword evidence="3 8" id="KW-0812">Transmembrane</keyword>
<evidence type="ECO:0000256" key="4">
    <source>
        <dbReference type="ARBA" id="ARBA00022989"/>
    </source>
</evidence>
<dbReference type="InterPro" id="IPR023081">
    <property type="entry name" value="Cell_div_FtsB"/>
</dbReference>
<dbReference type="PANTHER" id="PTHR37485">
    <property type="entry name" value="CELL DIVISION PROTEIN FTSB"/>
    <property type="match status" value="1"/>
</dbReference>
<feature type="transmembrane region" description="Helical" evidence="8">
    <location>
        <begin position="6"/>
        <end position="26"/>
    </location>
</feature>
<keyword evidence="5 8" id="KW-0472">Membrane</keyword>
<evidence type="ECO:0000256" key="2">
    <source>
        <dbReference type="ARBA" id="ARBA00022618"/>
    </source>
</evidence>
<dbReference type="AlphaFoldDB" id="A0A1H7UFD9"/>
<dbReference type="GO" id="GO:0030428">
    <property type="term" value="C:cell septum"/>
    <property type="evidence" value="ECO:0007669"/>
    <property type="project" value="TreeGrafter"/>
</dbReference>
<feature type="coiled-coil region" evidence="7">
    <location>
        <begin position="28"/>
        <end position="55"/>
    </location>
</feature>
<dbReference type="OrthoDB" id="5520945at2"/>
<dbReference type="EMBL" id="FOBS01000001">
    <property type="protein sequence ID" value="SEL95506.1"/>
    <property type="molecule type" value="Genomic_DNA"/>
</dbReference>
<proteinExistence type="predicted"/>
<gene>
    <name evidence="9" type="ORF">SAMN04489760_101146</name>
</gene>
<evidence type="ECO:0000256" key="3">
    <source>
        <dbReference type="ARBA" id="ARBA00022692"/>
    </source>
</evidence>
<protein>
    <submittedName>
        <fullName evidence="9">Cell division protein FtsB</fullName>
    </submittedName>
</protein>
<reference evidence="9 10" key="1">
    <citation type="submission" date="2016-10" db="EMBL/GenBank/DDBJ databases">
        <authorList>
            <person name="de Groot N.N."/>
        </authorList>
    </citation>
    <scope>NUCLEOTIDE SEQUENCE [LARGE SCALE GENOMIC DNA]</scope>
    <source>
        <strain evidence="9 10">DSM 8423</strain>
    </source>
</reference>
<dbReference type="PANTHER" id="PTHR37485:SF1">
    <property type="entry name" value="CELL DIVISION PROTEIN FTSB"/>
    <property type="match status" value="1"/>
</dbReference>
<dbReference type="Pfam" id="PF04977">
    <property type="entry name" value="DivIC"/>
    <property type="match status" value="1"/>
</dbReference>
<dbReference type="GO" id="GO:0043093">
    <property type="term" value="P:FtsZ-dependent cytokinesis"/>
    <property type="evidence" value="ECO:0007669"/>
    <property type="project" value="TreeGrafter"/>
</dbReference>
<dbReference type="RefSeq" id="WP_093881860.1">
    <property type="nucleotide sequence ID" value="NZ_FOBS01000001.1"/>
</dbReference>
<dbReference type="STRING" id="43775.SAMN04489760_101146"/>